<feature type="region of interest" description="Disordered" evidence="3">
    <location>
        <begin position="140"/>
        <end position="171"/>
    </location>
</feature>
<name>A0A9Q0MFI9_BLOTA</name>
<keyword evidence="7" id="KW-1185">Reference proteome</keyword>
<dbReference type="PANTHER" id="PTHR11645:SF0">
    <property type="entry name" value="PYRROLINE-5-CARBOXYLATE REDUCTASE 3"/>
    <property type="match status" value="1"/>
</dbReference>
<sequence length="594" mass="61879">MADGKALGAIEGKSGSKSKKNLVPQTTPSPSPAQPPVPVQPVPVTKVPPPPPPPTPTPVPAQPVPVVKAPPPPVPAQPVPVVKVPPPPAPAPPAPVVKAPPPPVPAQPVPVVKAPPPAVPAQPVPVVKAPPPAVPAQPVPVAKAPPPPVPAPPAPVVKAPQPPVPAPPAPVPAPPAPVIKAPQPPVPVPSAPVIKAPQPPVPVPSAPVIKAPQPPVPVPSAPVVKAPQPPVPVPSTPVVKAPQPPVPVPSTPVVKAPQPPVPVQPIPAQPAPIQQQVPPGQPVPANFCGGPKPPKRIKGDKLSIGNVRIGFVGAGKMAEIIVRGLLYHTKVNPQCIYISSKSGKTFDRFNQMGVITTTRPYDIFGKFDCDVVFIAVHGYVIRDCYRLGGTRPLALTTNYIPNQRHAIYLLSLTCGCTLNEIKNTLLNPEKPDRYKMALNRIVMNQGSAYGFGMTIIDIETDSKKFFPIIRDLITPFSTVDYMDAALMDQLCSLMGNGLAFVYYFMNAMSDGALKIGLTKSVANSLVARTVHSAAGSMIRSGIYANQLCDECMGPGGPAIWGMNLLDKKECTGNIAAAIDGAYQRIKQLVVTKPA</sequence>
<organism evidence="6 7">
    <name type="scientific">Blomia tropicalis</name>
    <name type="common">Mite</name>
    <dbReference type="NCBI Taxonomy" id="40697"/>
    <lineage>
        <taxon>Eukaryota</taxon>
        <taxon>Metazoa</taxon>
        <taxon>Ecdysozoa</taxon>
        <taxon>Arthropoda</taxon>
        <taxon>Chelicerata</taxon>
        <taxon>Arachnida</taxon>
        <taxon>Acari</taxon>
        <taxon>Acariformes</taxon>
        <taxon>Sarcoptiformes</taxon>
        <taxon>Astigmata</taxon>
        <taxon>Glycyphagoidea</taxon>
        <taxon>Echimyopodidae</taxon>
        <taxon>Blomia</taxon>
    </lineage>
</organism>
<evidence type="ECO:0000259" key="4">
    <source>
        <dbReference type="Pfam" id="PF03807"/>
    </source>
</evidence>
<dbReference type="Gene3D" id="3.40.50.720">
    <property type="entry name" value="NAD(P)-binding Rossmann-like Domain"/>
    <property type="match status" value="1"/>
</dbReference>
<proteinExistence type="inferred from homology"/>
<evidence type="ECO:0008006" key="8">
    <source>
        <dbReference type="Google" id="ProtNLM"/>
    </source>
</evidence>
<dbReference type="SUPFAM" id="SSF48179">
    <property type="entry name" value="6-phosphogluconate dehydrogenase C-terminal domain-like"/>
    <property type="match status" value="1"/>
</dbReference>
<feature type="compositionally biased region" description="Pro residues" evidence="3">
    <location>
        <begin position="27"/>
        <end position="77"/>
    </location>
</feature>
<dbReference type="OMA" id="ANQLCDE"/>
<dbReference type="InterPro" id="IPR036291">
    <property type="entry name" value="NAD(P)-bd_dom_sf"/>
</dbReference>
<dbReference type="Proteomes" id="UP001142055">
    <property type="component" value="Chromosome 1"/>
</dbReference>
<dbReference type="GO" id="GO:0055129">
    <property type="term" value="P:L-proline biosynthetic process"/>
    <property type="evidence" value="ECO:0007669"/>
    <property type="project" value="TreeGrafter"/>
</dbReference>
<dbReference type="InterPro" id="IPR008927">
    <property type="entry name" value="6-PGluconate_DH-like_C_sf"/>
</dbReference>
<dbReference type="Pfam" id="PF14748">
    <property type="entry name" value="P5CR_dimer"/>
    <property type="match status" value="1"/>
</dbReference>
<evidence type="ECO:0000256" key="2">
    <source>
        <dbReference type="ARBA" id="ARBA00023002"/>
    </source>
</evidence>
<feature type="domain" description="Pyrroline-5-carboxylate reductase dimerisation" evidence="5">
    <location>
        <begin position="485"/>
        <end position="588"/>
    </location>
</feature>
<gene>
    <name evidence="6" type="ORF">RDWZM_001957</name>
</gene>
<protein>
    <recommendedName>
        <fullName evidence="8">Pyrroline-5-carboxylate reductase</fullName>
    </recommendedName>
</protein>
<evidence type="ECO:0000256" key="1">
    <source>
        <dbReference type="ARBA" id="ARBA00005525"/>
    </source>
</evidence>
<keyword evidence="2" id="KW-0560">Oxidoreductase</keyword>
<dbReference type="InterPro" id="IPR028939">
    <property type="entry name" value="P5C_Rdtase_cat_N"/>
</dbReference>
<evidence type="ECO:0000313" key="6">
    <source>
        <dbReference type="EMBL" id="KAJ6223412.1"/>
    </source>
</evidence>
<dbReference type="SUPFAM" id="SSF51735">
    <property type="entry name" value="NAD(P)-binding Rossmann-fold domains"/>
    <property type="match status" value="1"/>
</dbReference>
<dbReference type="GO" id="GO:0004735">
    <property type="term" value="F:pyrroline-5-carboxylate reductase activity"/>
    <property type="evidence" value="ECO:0007669"/>
    <property type="project" value="TreeGrafter"/>
</dbReference>
<feature type="domain" description="Pyrroline-5-carboxylate reductase catalytic N-terminal" evidence="4">
    <location>
        <begin position="308"/>
        <end position="384"/>
    </location>
</feature>
<reference evidence="6" key="1">
    <citation type="submission" date="2022-12" db="EMBL/GenBank/DDBJ databases">
        <title>Genome assemblies of Blomia tropicalis.</title>
        <authorList>
            <person name="Cui Y."/>
        </authorList>
    </citation>
    <scope>NUCLEOTIDE SEQUENCE</scope>
    <source>
        <tissue evidence="6">Adult mites</tissue>
    </source>
</reference>
<dbReference type="AlphaFoldDB" id="A0A9Q0MFI9"/>
<evidence type="ECO:0000256" key="3">
    <source>
        <dbReference type="SAM" id="MobiDB-lite"/>
    </source>
</evidence>
<evidence type="ECO:0000259" key="5">
    <source>
        <dbReference type="Pfam" id="PF14748"/>
    </source>
</evidence>
<evidence type="ECO:0000313" key="7">
    <source>
        <dbReference type="Proteomes" id="UP001142055"/>
    </source>
</evidence>
<comment type="similarity">
    <text evidence="1">Belongs to the pyrroline-5-carboxylate reductase family.</text>
</comment>
<accession>A0A9Q0MFI9</accession>
<dbReference type="PANTHER" id="PTHR11645">
    <property type="entry name" value="PYRROLINE-5-CARBOXYLATE REDUCTASE"/>
    <property type="match status" value="1"/>
</dbReference>
<dbReference type="EMBL" id="JAPWDV010000001">
    <property type="protein sequence ID" value="KAJ6223412.1"/>
    <property type="molecule type" value="Genomic_DNA"/>
</dbReference>
<dbReference type="InterPro" id="IPR029036">
    <property type="entry name" value="P5CR_dimer"/>
</dbReference>
<dbReference type="Pfam" id="PF03807">
    <property type="entry name" value="F420_oxidored"/>
    <property type="match status" value="1"/>
</dbReference>
<feature type="region of interest" description="Disordered" evidence="3">
    <location>
        <begin position="1"/>
        <end position="77"/>
    </location>
</feature>
<dbReference type="Gene3D" id="1.10.3730.10">
    <property type="entry name" value="ProC C-terminal domain-like"/>
    <property type="match status" value="1"/>
</dbReference>
<comment type="caution">
    <text evidence="6">The sequence shown here is derived from an EMBL/GenBank/DDBJ whole genome shotgun (WGS) entry which is preliminary data.</text>
</comment>